<reference evidence="2" key="1">
    <citation type="journal article" date="2014" name="Int. J. Syst. Evol. Microbiol.">
        <title>Complete genome sequence of Corynebacterium casei LMG S-19264T (=DSM 44701T), isolated from a smear-ripened cheese.</title>
        <authorList>
            <consortium name="US DOE Joint Genome Institute (JGI-PGF)"/>
            <person name="Walter F."/>
            <person name="Albersmeier A."/>
            <person name="Kalinowski J."/>
            <person name="Ruckert C."/>
        </authorList>
    </citation>
    <scope>NUCLEOTIDE SEQUENCE</scope>
    <source>
        <strain evidence="2">CCM 7684</strain>
    </source>
</reference>
<sequence>MLGARRLSRSILLSFSALCVAQAALAQSLAPEGAGLGLPVPGGQFQTPPRSQPLAPVSPAAQTKTVLAATAYFTKGKVIPNGLLWRVFSDQSDVNGNFPLVAESKESQPLFTIDPGGYVVHVTYGLATATEHVILGSAAESVDIVLEAGALRLTGIVNEKEIDQRNLVFQVLKNEGGVEHSVLDEAKPGQIIRLGAGSYQIASTYGNANSRISVDLNIEPGKITDATLNHKAATVRLKLTKADEDVALSDTDWSILTPGGDPVTNAQGPAPELILAEGDYVAVAQNGGKSVQKEFTVRTGETLDIALTAP</sequence>
<keyword evidence="3" id="KW-1185">Reference proteome</keyword>
<dbReference type="RefSeq" id="WP_188410168.1">
    <property type="nucleotide sequence ID" value="NZ_BMCP01000002.1"/>
</dbReference>
<organism evidence="2 3">
    <name type="scientific">Agaricicola taiwanensis</name>
    <dbReference type="NCBI Taxonomy" id="591372"/>
    <lineage>
        <taxon>Bacteria</taxon>
        <taxon>Pseudomonadati</taxon>
        <taxon>Pseudomonadota</taxon>
        <taxon>Alphaproteobacteria</taxon>
        <taxon>Rhodobacterales</taxon>
        <taxon>Paracoccaceae</taxon>
        <taxon>Agaricicola</taxon>
    </lineage>
</organism>
<protein>
    <submittedName>
        <fullName evidence="2">Uncharacterized protein</fullName>
    </submittedName>
</protein>
<dbReference type="Proteomes" id="UP000602745">
    <property type="component" value="Unassembled WGS sequence"/>
</dbReference>
<accession>A0A8J2YJZ3</accession>
<keyword evidence="1" id="KW-0732">Signal</keyword>
<evidence type="ECO:0000313" key="3">
    <source>
        <dbReference type="Proteomes" id="UP000602745"/>
    </source>
</evidence>
<feature type="chain" id="PRO_5035251959" evidence="1">
    <location>
        <begin position="27"/>
        <end position="310"/>
    </location>
</feature>
<dbReference type="EMBL" id="BMCP01000002">
    <property type="protein sequence ID" value="GGE47793.1"/>
    <property type="molecule type" value="Genomic_DNA"/>
</dbReference>
<dbReference type="AlphaFoldDB" id="A0A8J2YJZ3"/>
<evidence type="ECO:0000256" key="1">
    <source>
        <dbReference type="SAM" id="SignalP"/>
    </source>
</evidence>
<proteinExistence type="predicted"/>
<reference evidence="2" key="2">
    <citation type="submission" date="2020-09" db="EMBL/GenBank/DDBJ databases">
        <authorList>
            <person name="Sun Q."/>
            <person name="Sedlacek I."/>
        </authorList>
    </citation>
    <scope>NUCLEOTIDE SEQUENCE</scope>
    <source>
        <strain evidence="2">CCM 7684</strain>
    </source>
</reference>
<comment type="caution">
    <text evidence="2">The sequence shown here is derived from an EMBL/GenBank/DDBJ whole genome shotgun (WGS) entry which is preliminary data.</text>
</comment>
<gene>
    <name evidence="2" type="ORF">GCM10007276_26290</name>
</gene>
<feature type="signal peptide" evidence="1">
    <location>
        <begin position="1"/>
        <end position="26"/>
    </location>
</feature>
<name>A0A8J2YJZ3_9RHOB</name>
<evidence type="ECO:0000313" key="2">
    <source>
        <dbReference type="EMBL" id="GGE47793.1"/>
    </source>
</evidence>